<feature type="transmembrane region" description="Helical" evidence="6">
    <location>
        <begin position="118"/>
        <end position="145"/>
    </location>
</feature>
<evidence type="ECO:0000313" key="9">
    <source>
        <dbReference type="Proteomes" id="UP000257067"/>
    </source>
</evidence>
<dbReference type="PANTHER" id="PTHR42709">
    <property type="entry name" value="ALKALINE PHOSPHATASE LIKE PROTEIN"/>
    <property type="match status" value="1"/>
</dbReference>
<evidence type="ECO:0000256" key="5">
    <source>
        <dbReference type="ARBA" id="ARBA00023136"/>
    </source>
</evidence>
<organism evidence="8 9">
    <name type="scientific">Helicobacter cholecystus</name>
    <dbReference type="NCBI Taxonomy" id="45498"/>
    <lineage>
        <taxon>Bacteria</taxon>
        <taxon>Pseudomonadati</taxon>
        <taxon>Campylobacterota</taxon>
        <taxon>Epsilonproteobacteria</taxon>
        <taxon>Campylobacterales</taxon>
        <taxon>Helicobacteraceae</taxon>
        <taxon>Helicobacter</taxon>
    </lineage>
</organism>
<dbReference type="EMBL" id="NXLU01000001">
    <property type="protein sequence ID" value="RDU70182.1"/>
    <property type="molecule type" value="Genomic_DNA"/>
</dbReference>
<evidence type="ECO:0000313" key="8">
    <source>
        <dbReference type="EMBL" id="RDU70182.1"/>
    </source>
</evidence>
<reference evidence="8 9" key="1">
    <citation type="submission" date="2018-04" db="EMBL/GenBank/DDBJ databases">
        <title>Novel Campyloabacter and Helicobacter Species and Strains.</title>
        <authorList>
            <person name="Mannion A.J."/>
            <person name="Shen Z."/>
            <person name="Fox J.G."/>
        </authorList>
    </citation>
    <scope>NUCLEOTIDE SEQUENCE [LARGE SCALE GENOMIC DNA]</scope>
    <source>
        <strain evidence="8 9">ATCC 700242</strain>
    </source>
</reference>
<evidence type="ECO:0000256" key="2">
    <source>
        <dbReference type="ARBA" id="ARBA00022475"/>
    </source>
</evidence>
<evidence type="ECO:0000259" key="7">
    <source>
        <dbReference type="Pfam" id="PF09335"/>
    </source>
</evidence>
<proteinExistence type="predicted"/>
<comment type="subcellular location">
    <subcellularLocation>
        <location evidence="1">Cell membrane</location>
        <topology evidence="1">Multi-pass membrane protein</topology>
    </subcellularLocation>
</comment>
<dbReference type="Proteomes" id="UP000257067">
    <property type="component" value="Unassembled WGS sequence"/>
</dbReference>
<dbReference type="InterPro" id="IPR051311">
    <property type="entry name" value="DedA_domain"/>
</dbReference>
<sequence length="189" mass="21527">MMMFLESSFFPFPSEVVMIPVGVLIYKGEMNVYLAIVCGVGGSLCGALLNYYLALKMGRAFILRYGKYVFFTPESMRKIEVFFKKHGHISTFVGRLLPGVRQYISLPAGIAKMNLGKFCIFTTFGAGIWVCILTWIGYSLAYLVQDPQTIDLLQGENAQFFKDSLWQWTFYILGALIILIALYIYKNRK</sequence>
<name>A0A3D8IY42_9HELI</name>
<feature type="domain" description="VTT" evidence="7">
    <location>
        <begin position="12"/>
        <end position="138"/>
    </location>
</feature>
<evidence type="ECO:0000256" key="4">
    <source>
        <dbReference type="ARBA" id="ARBA00022989"/>
    </source>
</evidence>
<dbReference type="InterPro" id="IPR032816">
    <property type="entry name" value="VTT_dom"/>
</dbReference>
<comment type="caution">
    <text evidence="8">The sequence shown here is derived from an EMBL/GenBank/DDBJ whole genome shotgun (WGS) entry which is preliminary data.</text>
</comment>
<keyword evidence="9" id="KW-1185">Reference proteome</keyword>
<feature type="transmembrane region" description="Helical" evidence="6">
    <location>
        <begin position="165"/>
        <end position="185"/>
    </location>
</feature>
<dbReference type="Pfam" id="PF09335">
    <property type="entry name" value="VTT_dom"/>
    <property type="match status" value="1"/>
</dbReference>
<dbReference type="AlphaFoldDB" id="A0A3D8IY42"/>
<evidence type="ECO:0000256" key="3">
    <source>
        <dbReference type="ARBA" id="ARBA00022692"/>
    </source>
</evidence>
<keyword evidence="4 6" id="KW-1133">Transmembrane helix</keyword>
<evidence type="ECO:0000256" key="6">
    <source>
        <dbReference type="SAM" id="Phobius"/>
    </source>
</evidence>
<protein>
    <submittedName>
        <fullName evidence="8">DedA family protein</fullName>
    </submittedName>
</protein>
<dbReference type="PANTHER" id="PTHR42709:SF6">
    <property type="entry name" value="UNDECAPRENYL PHOSPHATE TRANSPORTER A"/>
    <property type="match status" value="1"/>
</dbReference>
<feature type="transmembrane region" description="Helical" evidence="6">
    <location>
        <begin position="32"/>
        <end position="54"/>
    </location>
</feature>
<keyword evidence="2" id="KW-1003">Cell membrane</keyword>
<keyword evidence="3 6" id="KW-0812">Transmembrane</keyword>
<evidence type="ECO:0000256" key="1">
    <source>
        <dbReference type="ARBA" id="ARBA00004651"/>
    </source>
</evidence>
<keyword evidence="5 6" id="KW-0472">Membrane</keyword>
<accession>A0A3D8IY42</accession>
<dbReference type="OrthoDB" id="9813426at2"/>
<dbReference type="GO" id="GO:0005886">
    <property type="term" value="C:plasma membrane"/>
    <property type="evidence" value="ECO:0007669"/>
    <property type="project" value="UniProtKB-SubCell"/>
</dbReference>
<gene>
    <name evidence="8" type="ORF">CQA62_00815</name>
</gene>